<reference evidence="2" key="2">
    <citation type="submission" date="2023-05" db="EMBL/GenBank/DDBJ databases">
        <authorList>
            <consortium name="Lawrence Berkeley National Laboratory"/>
            <person name="Steindorff A."/>
            <person name="Hensen N."/>
            <person name="Bonometti L."/>
            <person name="Westerberg I."/>
            <person name="Brannstrom I.O."/>
            <person name="Guillou S."/>
            <person name="Cros-Aarteil S."/>
            <person name="Calhoun S."/>
            <person name="Haridas S."/>
            <person name="Kuo A."/>
            <person name="Mondo S."/>
            <person name="Pangilinan J."/>
            <person name="Riley R."/>
            <person name="Labutti K."/>
            <person name="Andreopoulos B."/>
            <person name="Lipzen A."/>
            <person name="Chen C."/>
            <person name="Yanf M."/>
            <person name="Daum C."/>
            <person name="Ng V."/>
            <person name="Clum A."/>
            <person name="Ohm R."/>
            <person name="Martin F."/>
            <person name="Silar P."/>
            <person name="Natvig D."/>
            <person name="Lalanne C."/>
            <person name="Gautier V."/>
            <person name="Ament-Velasquez S.L."/>
            <person name="Kruys A."/>
            <person name="Hutchinson M.I."/>
            <person name="Powell A.J."/>
            <person name="Barry K."/>
            <person name="Miller A.N."/>
            <person name="Grigoriev I.V."/>
            <person name="Debuchy R."/>
            <person name="Gladieux P."/>
            <person name="Thoren M.H."/>
            <person name="Johannesson H."/>
        </authorList>
    </citation>
    <scope>NUCLEOTIDE SEQUENCE</scope>
    <source>
        <strain evidence="2">PSN243</strain>
    </source>
</reference>
<sequence length="295" mass="33888">MDTDDTCTTADEVIDESLDMYLATIDKLARLWVKNQQGKKLESAKVKSWYKKCALTGATELVEGAHIFDVFAQDRLDQGGTYVWDLLRRFWPMERLVSLEVKGQQLDNILRLRVDAHRLWDKHRFGLRPIRHHTDPHYRLFVQVVWFDNIIEEGKLVKGEWDHRCRGTISDSRRGDPKNHCFPAIEHGDVYEIVTTDPEERPLPNEYLLAINYSVQKILAGMQAAGALKDIFHGPPPAPTMAKTPSAFESCLPLLWSELIQEAEFQGVLTKASASAWRRYVSEVEYQSRQEGGYS</sequence>
<organism evidence="2 3">
    <name type="scientific">Podospora aff. communis PSN243</name>
    <dbReference type="NCBI Taxonomy" id="3040156"/>
    <lineage>
        <taxon>Eukaryota</taxon>
        <taxon>Fungi</taxon>
        <taxon>Dikarya</taxon>
        <taxon>Ascomycota</taxon>
        <taxon>Pezizomycotina</taxon>
        <taxon>Sordariomycetes</taxon>
        <taxon>Sordariomycetidae</taxon>
        <taxon>Sordariales</taxon>
        <taxon>Podosporaceae</taxon>
        <taxon>Podospora</taxon>
    </lineage>
</organism>
<keyword evidence="3" id="KW-1185">Reference proteome</keyword>
<dbReference type="Pfam" id="PF13391">
    <property type="entry name" value="HNH_2"/>
    <property type="match status" value="1"/>
</dbReference>
<evidence type="ECO:0000313" key="3">
    <source>
        <dbReference type="Proteomes" id="UP001321760"/>
    </source>
</evidence>
<comment type="caution">
    <text evidence="2">The sequence shown here is derived from an EMBL/GenBank/DDBJ whole genome shotgun (WGS) entry which is preliminary data.</text>
</comment>
<dbReference type="InterPro" id="IPR003615">
    <property type="entry name" value="HNH_nuc"/>
</dbReference>
<protein>
    <recommendedName>
        <fullName evidence="1">HNH nuclease domain-containing protein</fullName>
    </recommendedName>
</protein>
<evidence type="ECO:0000259" key="1">
    <source>
        <dbReference type="Pfam" id="PF13391"/>
    </source>
</evidence>
<dbReference type="AlphaFoldDB" id="A0AAV9FYI4"/>
<dbReference type="EMBL" id="MU866044">
    <property type="protein sequence ID" value="KAK4441940.1"/>
    <property type="molecule type" value="Genomic_DNA"/>
</dbReference>
<proteinExistence type="predicted"/>
<evidence type="ECO:0000313" key="2">
    <source>
        <dbReference type="EMBL" id="KAK4441940.1"/>
    </source>
</evidence>
<gene>
    <name evidence="2" type="ORF">QBC34DRAFT_419470</name>
</gene>
<dbReference type="Proteomes" id="UP001321760">
    <property type="component" value="Unassembled WGS sequence"/>
</dbReference>
<accession>A0AAV9FYI4</accession>
<feature type="domain" description="HNH nuclease" evidence="1">
    <location>
        <begin position="53"/>
        <end position="127"/>
    </location>
</feature>
<reference evidence="2" key="1">
    <citation type="journal article" date="2023" name="Mol. Phylogenet. Evol.">
        <title>Genome-scale phylogeny and comparative genomics of the fungal order Sordariales.</title>
        <authorList>
            <person name="Hensen N."/>
            <person name="Bonometti L."/>
            <person name="Westerberg I."/>
            <person name="Brannstrom I.O."/>
            <person name="Guillou S."/>
            <person name="Cros-Aarteil S."/>
            <person name="Calhoun S."/>
            <person name="Haridas S."/>
            <person name="Kuo A."/>
            <person name="Mondo S."/>
            <person name="Pangilinan J."/>
            <person name="Riley R."/>
            <person name="LaButti K."/>
            <person name="Andreopoulos B."/>
            <person name="Lipzen A."/>
            <person name="Chen C."/>
            <person name="Yan M."/>
            <person name="Daum C."/>
            <person name="Ng V."/>
            <person name="Clum A."/>
            <person name="Steindorff A."/>
            <person name="Ohm R.A."/>
            <person name="Martin F."/>
            <person name="Silar P."/>
            <person name="Natvig D.O."/>
            <person name="Lalanne C."/>
            <person name="Gautier V."/>
            <person name="Ament-Velasquez S.L."/>
            <person name="Kruys A."/>
            <person name="Hutchinson M.I."/>
            <person name="Powell A.J."/>
            <person name="Barry K."/>
            <person name="Miller A.N."/>
            <person name="Grigoriev I.V."/>
            <person name="Debuchy R."/>
            <person name="Gladieux P."/>
            <person name="Hiltunen Thoren M."/>
            <person name="Johannesson H."/>
        </authorList>
    </citation>
    <scope>NUCLEOTIDE SEQUENCE</scope>
    <source>
        <strain evidence="2">PSN243</strain>
    </source>
</reference>
<name>A0AAV9FYI4_9PEZI</name>